<comment type="caution">
    <text evidence="4">The sequence shown here is derived from an EMBL/GenBank/DDBJ whole genome shotgun (WGS) entry which is preliminary data.</text>
</comment>
<dbReference type="Gene3D" id="3.90.1300.10">
    <property type="entry name" value="Amidase signature (AS) domain"/>
    <property type="match status" value="1"/>
</dbReference>
<dbReference type="InterPro" id="IPR023631">
    <property type="entry name" value="Amidase_dom"/>
</dbReference>
<keyword evidence="5" id="KW-1185">Reference proteome</keyword>
<dbReference type="PANTHER" id="PTHR11895">
    <property type="entry name" value="TRANSAMIDASE"/>
    <property type="match status" value="1"/>
</dbReference>
<dbReference type="InterPro" id="IPR000120">
    <property type="entry name" value="Amidase"/>
</dbReference>
<gene>
    <name evidence="4" type="ORF">GO014_11830</name>
</gene>
<dbReference type="EMBL" id="WQRF01000003">
    <property type="protein sequence ID" value="MVS99712.1"/>
    <property type="molecule type" value="Genomic_DNA"/>
</dbReference>
<name>A0A7X3K3N5_9HYPH</name>
<reference evidence="4 5" key="1">
    <citation type="submission" date="2019-12" db="EMBL/GenBank/DDBJ databases">
        <title>Devosia maris sp. nov., isolated from the deep seawater.</title>
        <authorList>
            <person name="Liu Y."/>
        </authorList>
    </citation>
    <scope>NUCLEOTIDE SEQUENCE [LARGE SCALE GENOMIC DNA]</scope>
    <source>
        <strain evidence="4 5">L53-10-65</strain>
    </source>
</reference>
<comment type="function">
    <text evidence="1">Hydrolyzes indole-3-acetamide (IAM) into indole-3-acetic acid (IAA).</text>
</comment>
<evidence type="ECO:0000313" key="4">
    <source>
        <dbReference type="EMBL" id="MVS99712.1"/>
    </source>
</evidence>
<dbReference type="InterPro" id="IPR036928">
    <property type="entry name" value="AS_sf"/>
</dbReference>
<accession>A0A7X3K3N5</accession>
<protein>
    <recommendedName>
        <fullName evidence="2">Indoleacetamide hydrolase</fullName>
    </recommendedName>
</protein>
<dbReference type="SUPFAM" id="SSF75304">
    <property type="entry name" value="Amidase signature (AS) enzymes"/>
    <property type="match status" value="1"/>
</dbReference>
<evidence type="ECO:0000256" key="2">
    <source>
        <dbReference type="ARBA" id="ARBA00021874"/>
    </source>
</evidence>
<sequence length="469" mass="48758">MHEGLSGPVPLSPAPVGSDCLDLPIAELAARLRDGRLTSVALTRATLDRIAVRDKTYLSFYAVLEEAALADAARADEDLAAGLDRGPLHGIPVGIKDLIDVAGVPTTANTPGRAKTVAAQDAELVRRLRTGGAIIIGKLATYEWATVGPDKSGLFPPAKNPWRLDHITGGSSSGCAAAVAGGLVRTSIGTDTGGSVRGPSFYCGTVGLKPTFGLVPTSGVLDLAPSLDHVGPISASVAEAAITLDVLSGRNGEGRAASRLGEPVSGLRIGYARNWFAHDSQTMPAVTAALDAAVSVLSAQGAVVSEVEMPDHATIEVAVAAILHAESFKLHAKALREHAESYGRRAFLSLAAGLSLSETEVEKARAIGASFRRDVDELLGYHDVLITAGALTTALPAAPFEEEAVWTPMRTIGFNVSGHPVLAVPVGFHDGLPIGMQIIGRHYAEARIAQFGHAFEQATDFSVQRPLPP</sequence>
<organism evidence="4 5">
    <name type="scientific">Devosia marina</name>
    <dbReference type="NCBI Taxonomy" id="2683198"/>
    <lineage>
        <taxon>Bacteria</taxon>
        <taxon>Pseudomonadati</taxon>
        <taxon>Pseudomonadota</taxon>
        <taxon>Alphaproteobacteria</taxon>
        <taxon>Hyphomicrobiales</taxon>
        <taxon>Devosiaceae</taxon>
        <taxon>Devosia</taxon>
    </lineage>
</organism>
<dbReference type="InterPro" id="IPR020556">
    <property type="entry name" value="Amidase_CS"/>
</dbReference>
<feature type="domain" description="Amidase" evidence="3">
    <location>
        <begin position="42"/>
        <end position="448"/>
    </location>
</feature>
<dbReference type="PROSITE" id="PS00571">
    <property type="entry name" value="AMIDASES"/>
    <property type="match status" value="1"/>
</dbReference>
<evidence type="ECO:0000259" key="3">
    <source>
        <dbReference type="Pfam" id="PF01425"/>
    </source>
</evidence>
<evidence type="ECO:0000313" key="5">
    <source>
        <dbReference type="Proteomes" id="UP000438106"/>
    </source>
</evidence>
<dbReference type="GO" id="GO:0003824">
    <property type="term" value="F:catalytic activity"/>
    <property type="evidence" value="ECO:0007669"/>
    <property type="project" value="InterPro"/>
</dbReference>
<evidence type="ECO:0000256" key="1">
    <source>
        <dbReference type="ARBA" id="ARBA00003871"/>
    </source>
</evidence>
<dbReference type="PANTHER" id="PTHR11895:SF176">
    <property type="entry name" value="AMIDASE AMID-RELATED"/>
    <property type="match status" value="1"/>
</dbReference>
<dbReference type="AlphaFoldDB" id="A0A7X3K3N5"/>
<proteinExistence type="predicted"/>
<dbReference type="Pfam" id="PF01425">
    <property type="entry name" value="Amidase"/>
    <property type="match status" value="1"/>
</dbReference>
<dbReference type="Proteomes" id="UP000438106">
    <property type="component" value="Unassembled WGS sequence"/>
</dbReference>